<dbReference type="InterPro" id="IPR006311">
    <property type="entry name" value="TAT_signal"/>
</dbReference>
<dbReference type="InterPro" id="IPR008557">
    <property type="entry name" value="PhoX"/>
</dbReference>
<gene>
    <name evidence="1" type="ORF">SAMN05445756_0821</name>
</gene>
<keyword evidence="2" id="KW-1185">Reference proteome</keyword>
<evidence type="ECO:0008006" key="3">
    <source>
        <dbReference type="Google" id="ProtNLM"/>
    </source>
</evidence>
<dbReference type="PROSITE" id="PS51318">
    <property type="entry name" value="TAT"/>
    <property type="match status" value="1"/>
</dbReference>
<dbReference type="Proteomes" id="UP000198122">
    <property type="component" value="Unassembled WGS sequence"/>
</dbReference>
<evidence type="ECO:0000313" key="2">
    <source>
        <dbReference type="Proteomes" id="UP000198122"/>
    </source>
</evidence>
<dbReference type="SUPFAM" id="SSF63829">
    <property type="entry name" value="Calcium-dependent phosphotriesterase"/>
    <property type="match status" value="1"/>
</dbReference>
<dbReference type="Pfam" id="PF05787">
    <property type="entry name" value="PhoX"/>
    <property type="match status" value="1"/>
</dbReference>
<dbReference type="AlphaFoldDB" id="A0A212TAI7"/>
<dbReference type="PANTHER" id="PTHR35399:SF2">
    <property type="entry name" value="DUF839 DOMAIN-CONTAINING PROTEIN"/>
    <property type="match status" value="1"/>
</dbReference>
<evidence type="ECO:0000313" key="1">
    <source>
        <dbReference type="EMBL" id="SNC63032.1"/>
    </source>
</evidence>
<dbReference type="EMBL" id="FYEZ01000001">
    <property type="protein sequence ID" value="SNC63032.1"/>
    <property type="molecule type" value="Genomic_DNA"/>
</dbReference>
<protein>
    <recommendedName>
        <fullName evidence="3">Phosphatase</fullName>
    </recommendedName>
</protein>
<dbReference type="PANTHER" id="PTHR35399">
    <property type="entry name" value="SLR8030 PROTEIN"/>
    <property type="match status" value="1"/>
</dbReference>
<proteinExistence type="predicted"/>
<organism evidence="1 2">
    <name type="scientific">Kytococcus aerolatus</name>
    <dbReference type="NCBI Taxonomy" id="592308"/>
    <lineage>
        <taxon>Bacteria</taxon>
        <taxon>Bacillati</taxon>
        <taxon>Actinomycetota</taxon>
        <taxon>Actinomycetes</taxon>
        <taxon>Micrococcales</taxon>
        <taxon>Kytococcaceae</taxon>
        <taxon>Kytococcus</taxon>
    </lineage>
</organism>
<reference evidence="1 2" key="1">
    <citation type="submission" date="2017-06" db="EMBL/GenBank/DDBJ databases">
        <authorList>
            <person name="Kim H.J."/>
            <person name="Triplett B.A."/>
        </authorList>
    </citation>
    <scope>NUCLEOTIDE SEQUENCE [LARGE SCALE GENOMIC DNA]</scope>
    <source>
        <strain evidence="1 2">DSM 22179</strain>
    </source>
</reference>
<accession>A0A212TAI7</accession>
<name>A0A212TAI7_9MICO</name>
<sequence>MRNEKRRFLPILNQPLTGGRSAMTCKYRCADQCSQPVPNPSDNAYFGDVVAEGASRRSVLVAGGLGLAAAAAAGTANMPSARAANVQAEGAEILGFEGIAPTPADVDAVKVPAGFEWNATSYWGQPLKAGAPELDFENQTEAAQKEQVGYNADFVTVIPTGDNTAILGFNNEYVNPELMWQSVADGEDMTDEQIKVTMAAHGLTIIGLKRKDADSFYEHDLSSPVNRRIHMHTEFAISGPAAGHELMKTSADPTGTVAYGTNNNCAGGLTPWGTIISGEENWHGYFASAGAPAEMAEEIERYGMGEEGRFQWEKVEDRFSMAAEPNETHRFGYIVEIDPADPTSTPVKHTALGRFKHEGGNTIIAADGHAVTYMGDDERFEYVYKFVSKDKYVEGDKKHNMTLLSEGDLYVATFTGDGFEDGVCDGTGVWKPLVKDGKSMVDGMSVAEVLIFTRMAADKVGATKMDRPEDVEPNPVNGRIYAAMTNNSKRSPSEIDEPNPRAENKHGHIVEIAEAGGDHTATEFQWALVLIAGDPNDPDTYFAGYDKSQVAPISCPDNVAFDSKGNLWIATDGMPGTLGHCDALYIMPVDGEDRGKLQQFLSVPAGAECCGPWIGYDGTSVFIAVQHPGEVDDASPANPVSKFPYDGLGQPRPGVVEVKRQGGGPVIDTGVTNSSAFTQAQAQVGGMLR</sequence>
<dbReference type="RefSeq" id="WP_088817755.1">
    <property type="nucleotide sequence ID" value="NZ_FYEZ01000001.1"/>
</dbReference>
<dbReference type="OrthoDB" id="9801383at2"/>